<feature type="non-terminal residue" evidence="1">
    <location>
        <position position="1"/>
    </location>
</feature>
<proteinExistence type="predicted"/>
<comment type="caution">
    <text evidence="1">The sequence shown here is derived from an EMBL/GenBank/DDBJ whole genome shotgun (WGS) entry which is preliminary data.</text>
</comment>
<accession>A0A392S5T9</accession>
<dbReference type="EMBL" id="LXQA010314686">
    <property type="protein sequence ID" value="MCI43246.1"/>
    <property type="molecule type" value="Genomic_DNA"/>
</dbReference>
<organism evidence="1 2">
    <name type="scientific">Trifolium medium</name>
    <dbReference type="NCBI Taxonomy" id="97028"/>
    <lineage>
        <taxon>Eukaryota</taxon>
        <taxon>Viridiplantae</taxon>
        <taxon>Streptophyta</taxon>
        <taxon>Embryophyta</taxon>
        <taxon>Tracheophyta</taxon>
        <taxon>Spermatophyta</taxon>
        <taxon>Magnoliopsida</taxon>
        <taxon>eudicotyledons</taxon>
        <taxon>Gunneridae</taxon>
        <taxon>Pentapetalae</taxon>
        <taxon>rosids</taxon>
        <taxon>fabids</taxon>
        <taxon>Fabales</taxon>
        <taxon>Fabaceae</taxon>
        <taxon>Papilionoideae</taxon>
        <taxon>50 kb inversion clade</taxon>
        <taxon>NPAAA clade</taxon>
        <taxon>Hologalegina</taxon>
        <taxon>IRL clade</taxon>
        <taxon>Trifolieae</taxon>
        <taxon>Trifolium</taxon>
    </lineage>
</organism>
<evidence type="ECO:0000313" key="2">
    <source>
        <dbReference type="Proteomes" id="UP000265520"/>
    </source>
</evidence>
<dbReference type="AlphaFoldDB" id="A0A392S5T9"/>
<sequence length="60" mass="6345">IIGVGWGVGGGDSMVGGGVGGLSESESSSAIRRKKRPLHLCWGVVWEWVTVGCLRMTEED</sequence>
<dbReference type="Proteomes" id="UP000265520">
    <property type="component" value="Unassembled WGS sequence"/>
</dbReference>
<name>A0A392S5T9_9FABA</name>
<reference evidence="1 2" key="1">
    <citation type="journal article" date="2018" name="Front. Plant Sci.">
        <title>Red Clover (Trifolium pratense) and Zigzag Clover (T. medium) - A Picture of Genomic Similarities and Differences.</title>
        <authorList>
            <person name="Dluhosova J."/>
            <person name="Istvanek J."/>
            <person name="Nedelnik J."/>
            <person name="Repkova J."/>
        </authorList>
    </citation>
    <scope>NUCLEOTIDE SEQUENCE [LARGE SCALE GENOMIC DNA]</scope>
    <source>
        <strain evidence="2">cv. 10/8</strain>
        <tissue evidence="1">Leaf</tissue>
    </source>
</reference>
<protein>
    <submittedName>
        <fullName evidence="1">Uncharacterized protein</fullName>
    </submittedName>
</protein>
<evidence type="ECO:0000313" key="1">
    <source>
        <dbReference type="EMBL" id="MCI43246.1"/>
    </source>
</evidence>
<keyword evidence="2" id="KW-1185">Reference proteome</keyword>